<organism evidence="3 4">
    <name type="scientific">Micromonospora yangpuensis</name>
    <dbReference type="NCBI Taxonomy" id="683228"/>
    <lineage>
        <taxon>Bacteria</taxon>
        <taxon>Bacillati</taxon>
        <taxon>Actinomycetota</taxon>
        <taxon>Actinomycetes</taxon>
        <taxon>Micromonosporales</taxon>
        <taxon>Micromonosporaceae</taxon>
        <taxon>Micromonospora</taxon>
    </lineage>
</organism>
<gene>
    <name evidence="3" type="ORF">GA0070617_2962</name>
</gene>
<feature type="region of interest" description="Disordered" evidence="1">
    <location>
        <begin position="346"/>
        <end position="420"/>
    </location>
</feature>
<dbReference type="Proteomes" id="UP000198937">
    <property type="component" value="Unassembled WGS sequence"/>
</dbReference>
<dbReference type="STRING" id="683228.GA0070617_2962"/>
<evidence type="ECO:0000256" key="2">
    <source>
        <dbReference type="SAM" id="Phobius"/>
    </source>
</evidence>
<feature type="transmembrane region" description="Helical" evidence="2">
    <location>
        <begin position="284"/>
        <end position="303"/>
    </location>
</feature>
<dbReference type="EMBL" id="FMIA01000002">
    <property type="protein sequence ID" value="SCL55450.1"/>
    <property type="molecule type" value="Genomic_DNA"/>
</dbReference>
<dbReference type="GO" id="GO:0004713">
    <property type="term" value="F:protein tyrosine kinase activity"/>
    <property type="evidence" value="ECO:0007669"/>
    <property type="project" value="TreeGrafter"/>
</dbReference>
<sequence length="420" mass="42860">MEIVDYLRVARRRLWILLGLPLVAAAVAASVVLLGPDRYAGTSYVAAPALVGGNAAQQYTGTQAANQFAAAFAAAVTSPQVLDQVSTDTGVDAGILRAGLKVEQVGASSQLTLTYTATARDSVAPVLAATGQRALAFLFTSQVAIATDEVKAATDELTTATKAINEWEKTNKVSQPDKLYQATLQEIASLRQQRLQMEAVGNGRGAAAASEAITAGQKRLDGLGPKLPDYQALLAQRDTASGALANARQGLQQARAQSQAADPAQVVSAGQVQPVSRTRAVTGLVLPVSGAGLLLAVLLVAMLEQLSRNRSTAARAAVADGPAAGTPAAIGPAPATGRAVPYPRGTVTGPAADNRGTVTGPAADTRGTVTGPAGGARGAASGPVDEDTVVSPVVSTRRADDDTVIVPAVPARRSDQQRRR</sequence>
<name>A0A1C6UN93_9ACTN</name>
<dbReference type="GO" id="GO:0005886">
    <property type="term" value="C:plasma membrane"/>
    <property type="evidence" value="ECO:0007669"/>
    <property type="project" value="TreeGrafter"/>
</dbReference>
<evidence type="ECO:0000313" key="4">
    <source>
        <dbReference type="Proteomes" id="UP000198937"/>
    </source>
</evidence>
<keyword evidence="2" id="KW-0472">Membrane</keyword>
<evidence type="ECO:0000313" key="3">
    <source>
        <dbReference type="EMBL" id="SCL55450.1"/>
    </source>
</evidence>
<proteinExistence type="predicted"/>
<dbReference type="Gene3D" id="1.20.120.330">
    <property type="entry name" value="Nucleotidyltransferases domain 2"/>
    <property type="match status" value="1"/>
</dbReference>
<evidence type="ECO:0000256" key="1">
    <source>
        <dbReference type="SAM" id="MobiDB-lite"/>
    </source>
</evidence>
<accession>A0A1C6UN93</accession>
<dbReference type="AlphaFoldDB" id="A0A1C6UN93"/>
<keyword evidence="4" id="KW-1185">Reference proteome</keyword>
<dbReference type="PANTHER" id="PTHR32309">
    <property type="entry name" value="TYROSINE-PROTEIN KINASE"/>
    <property type="match status" value="1"/>
</dbReference>
<dbReference type="PANTHER" id="PTHR32309:SF13">
    <property type="entry name" value="FERRIC ENTEROBACTIN TRANSPORT PROTEIN FEPE"/>
    <property type="match status" value="1"/>
</dbReference>
<reference evidence="3 4" key="1">
    <citation type="submission" date="2016-06" db="EMBL/GenBank/DDBJ databases">
        <authorList>
            <person name="Kjaerup R.B."/>
            <person name="Dalgaard T.S."/>
            <person name="Juul-Madsen H.R."/>
        </authorList>
    </citation>
    <scope>NUCLEOTIDE SEQUENCE [LARGE SCALE GENOMIC DNA]</scope>
    <source>
        <strain evidence="3 4">DSM 45577</strain>
    </source>
</reference>
<keyword evidence="2" id="KW-1133">Transmembrane helix</keyword>
<dbReference type="InterPro" id="IPR050445">
    <property type="entry name" value="Bact_polysacc_biosynth/exp"/>
</dbReference>
<keyword evidence="2" id="KW-0812">Transmembrane</keyword>
<protein>
    <submittedName>
        <fullName evidence="3">Chain length determinant protein</fullName>
    </submittedName>
</protein>